<dbReference type="InterPro" id="IPR017046">
    <property type="entry name" value="Prenylcysteine_Oxase1"/>
</dbReference>
<dbReference type="InterPro" id="IPR010795">
    <property type="entry name" value="Prenylcys_lyase"/>
</dbReference>
<dbReference type="EMBL" id="GL541733">
    <property type="protein sequence ID" value="KDE03595.1"/>
    <property type="molecule type" value="Genomic_DNA"/>
</dbReference>
<keyword evidence="3" id="KW-0285">Flavoprotein</keyword>
<dbReference type="OMA" id="SIGIWDG"/>
<reference evidence="11" key="4">
    <citation type="submission" date="2015-06" db="UniProtKB">
        <authorList>
            <consortium name="EnsemblFungi"/>
        </authorList>
    </citation>
    <scope>IDENTIFICATION</scope>
</reference>
<dbReference type="OrthoDB" id="437369at2759"/>
<dbReference type="GO" id="GO:0001735">
    <property type="term" value="F:prenylcysteine oxidase activity"/>
    <property type="evidence" value="ECO:0007669"/>
    <property type="project" value="InterPro"/>
</dbReference>
<gene>
    <name evidence="10" type="ORF">MVLG_05930</name>
</gene>
<dbReference type="PANTHER" id="PTHR15944">
    <property type="entry name" value="FARNESYLCYSTEINE LYASE"/>
    <property type="match status" value="1"/>
</dbReference>
<evidence type="ECO:0000313" key="11">
    <source>
        <dbReference type="EnsemblFungi" id="MVLG_05930T0"/>
    </source>
</evidence>
<evidence type="ECO:0000256" key="7">
    <source>
        <dbReference type="ARBA" id="ARBA00023180"/>
    </source>
</evidence>
<evidence type="ECO:0000256" key="3">
    <source>
        <dbReference type="ARBA" id="ARBA00022630"/>
    </source>
</evidence>
<dbReference type="GO" id="GO:0030328">
    <property type="term" value="P:prenylcysteine catabolic process"/>
    <property type="evidence" value="ECO:0007669"/>
    <property type="project" value="InterPro"/>
</dbReference>
<proteinExistence type="inferred from homology"/>
<evidence type="ECO:0000256" key="1">
    <source>
        <dbReference type="ARBA" id="ARBA00001974"/>
    </source>
</evidence>
<evidence type="ECO:0000256" key="6">
    <source>
        <dbReference type="ARBA" id="ARBA00023002"/>
    </source>
</evidence>
<dbReference type="GO" id="GO:0030327">
    <property type="term" value="P:prenylated protein catabolic process"/>
    <property type="evidence" value="ECO:0007669"/>
    <property type="project" value="TreeGrafter"/>
</dbReference>
<keyword evidence="5" id="KW-0274">FAD</keyword>
<reference evidence="10" key="2">
    <citation type="submission" date="2010-11" db="EMBL/GenBank/DDBJ databases">
        <authorList>
            <consortium name="The Broad Institute Genome Sequencing Platform"/>
            <person name="Earl A."/>
            <person name="Ward D."/>
            <person name="Feldgarden M."/>
            <person name="Gevers D."/>
            <person name="Butler R."/>
            <person name="Young S.K."/>
            <person name="Zeng Q."/>
            <person name="Gargeya S."/>
            <person name="Fitzgerald M."/>
            <person name="Haas B."/>
            <person name="Abouelleil A."/>
            <person name="Alvarado L."/>
            <person name="Arachchi H.M."/>
            <person name="Berlin A."/>
            <person name="Brown A."/>
            <person name="Chapman S.B."/>
            <person name="Chen Z."/>
            <person name="Dunbar C."/>
            <person name="Freedman E."/>
            <person name="Gearin G."/>
            <person name="Gellesch M."/>
            <person name="Goldberg J."/>
            <person name="Griggs A."/>
            <person name="Gujja S."/>
            <person name="Heilman E."/>
            <person name="Heiman D."/>
            <person name="Howarth C."/>
            <person name="Larson L."/>
            <person name="Lui A."/>
            <person name="MacDonald P.J.P."/>
            <person name="Mehta T."/>
            <person name="Montmayeur A."/>
            <person name="Murphy C."/>
            <person name="Neiman D."/>
            <person name="Pearson M."/>
            <person name="Priest M."/>
            <person name="Roberts A."/>
            <person name="Saif S."/>
            <person name="Shea T."/>
            <person name="Shenoy N."/>
            <person name="Sisk P."/>
            <person name="Stolte C."/>
            <person name="Sykes S."/>
            <person name="White J."/>
            <person name="Yandava C."/>
            <person name="Wortman J."/>
            <person name="Nusbaum C."/>
            <person name="Birren B."/>
        </authorList>
    </citation>
    <scope>NUCLEOTIDE SEQUENCE</scope>
    <source>
        <strain evidence="10">P1A1 Lamole</strain>
    </source>
</reference>
<organism evidence="10">
    <name type="scientific">Microbotryum lychnidis-dioicae (strain p1A1 Lamole / MvSl-1064)</name>
    <name type="common">Anther smut fungus</name>
    <dbReference type="NCBI Taxonomy" id="683840"/>
    <lineage>
        <taxon>Eukaryota</taxon>
        <taxon>Fungi</taxon>
        <taxon>Dikarya</taxon>
        <taxon>Basidiomycota</taxon>
        <taxon>Pucciniomycotina</taxon>
        <taxon>Microbotryomycetes</taxon>
        <taxon>Microbotryales</taxon>
        <taxon>Microbotryaceae</taxon>
        <taxon>Microbotryum</taxon>
    </lineage>
</organism>
<evidence type="ECO:0000313" key="10">
    <source>
        <dbReference type="EMBL" id="KDE03595.1"/>
    </source>
</evidence>
<dbReference type="STRING" id="683840.U5HFQ4"/>
<feature type="domain" description="Prenylcysteine lyase" evidence="9">
    <location>
        <begin position="234"/>
        <end position="594"/>
    </location>
</feature>
<dbReference type="Gene3D" id="1.10.405.20">
    <property type="match status" value="1"/>
</dbReference>
<dbReference type="Gene3D" id="3.50.50.60">
    <property type="entry name" value="FAD/NAD(P)-binding domain"/>
    <property type="match status" value="1"/>
</dbReference>
<evidence type="ECO:0000313" key="12">
    <source>
        <dbReference type="Proteomes" id="UP000017200"/>
    </source>
</evidence>
<comment type="cofactor">
    <cofactor evidence="1">
        <name>FAD</name>
        <dbReference type="ChEBI" id="CHEBI:57692"/>
    </cofactor>
</comment>
<dbReference type="InParanoid" id="U5HFQ4"/>
<dbReference type="Proteomes" id="UP000017200">
    <property type="component" value="Unassembled WGS sequence"/>
</dbReference>
<dbReference type="Pfam" id="PF07156">
    <property type="entry name" value="Prenylcys_lyase"/>
    <property type="match status" value="1"/>
</dbReference>
<dbReference type="PANTHER" id="PTHR15944:SF0">
    <property type="entry name" value="PRENYLCYSTEINE LYASE DOMAIN-CONTAINING PROTEIN"/>
    <property type="match status" value="1"/>
</dbReference>
<feature type="region of interest" description="Disordered" evidence="8">
    <location>
        <begin position="1"/>
        <end position="24"/>
    </location>
</feature>
<keyword evidence="12" id="KW-1185">Reference proteome</keyword>
<accession>U5HFQ4</accession>
<name>U5HFQ4_USTV1</name>
<dbReference type="HOGENOM" id="CLU_021176_0_0_1"/>
<dbReference type="InterPro" id="IPR036188">
    <property type="entry name" value="FAD/NAD-bd_sf"/>
</dbReference>
<keyword evidence="7" id="KW-0325">Glycoprotein</keyword>
<sequence>MLAEKGIAPHRGAPREQPIAGPSKTAPLYTSKRFLWERTRTLPGCLGVAIILYVLVSKFGPISRRTDTRYDSGFVDLESLSSYDRENTGQVAKWPQDNHESVSSLWSEPRVPKIAILGAGAGGSSSAFFLSHFAAAQNGLETAVTIYERSGFIGGRSFPVRPWLDDPYQIPNELGRDENEELVDPPVECGASIFAEANENLHKAARVFNLTLKDHGSEPGGMAIWDGLKFVFTESKGWGWWDNAKMLMRYGRAPLTMRSLVKTTVDDFLGLYKADFVSRGAFSSLFDFARATNLASMSGSTAAGFLINRHQVGALFVNEMVAAATQVNYGTPVSKIHAVGALVSLAATGASQVVNGNRRIFEHFVAQSGSQLRMGEGATVTEIEKIDGDRPKWRVQTSEANRGGDYDIVILAAPFHQTDIRIRNSDVAKLIPPQPYVQLHVSFVITNLSAPQPSYFGLSEKTKMPKAIFATKDTGVAPGPTFNSLNYLQSLSKEAGDQFGQDSTWHVVKMFSEDKLAPETLNDIFGEGNVAKTWTKTFLAYPQLDPIRNPRKDLAPVRPDAGFYYVNGFERLISTMETETVSAFNVVTLLLQDLFNYTAPRSWAEWDA</sequence>
<reference evidence="10 12" key="3">
    <citation type="journal article" date="2015" name="BMC Genomics">
        <title>Sex and parasites: genomic and transcriptomic analysis of Microbotryum lychnidis-dioicae, the biotrophic and plant-castrating anther smut fungus.</title>
        <authorList>
            <person name="Perlin M.H."/>
            <person name="Amselem J."/>
            <person name="Fontanillas E."/>
            <person name="Toh S.S."/>
            <person name="Chen Z."/>
            <person name="Goldberg J."/>
            <person name="Duplessis S."/>
            <person name="Henrissat B."/>
            <person name="Young S."/>
            <person name="Zeng Q."/>
            <person name="Aguileta G."/>
            <person name="Petit E."/>
            <person name="Badouin H."/>
            <person name="Andrews J."/>
            <person name="Razeeq D."/>
            <person name="Gabaldon T."/>
            <person name="Quesneville H."/>
            <person name="Giraud T."/>
            <person name="Hood M.E."/>
            <person name="Schultz D.J."/>
            <person name="Cuomo C.A."/>
        </authorList>
    </citation>
    <scope>NUCLEOTIDE SEQUENCE [LARGE SCALE GENOMIC DNA]</scope>
    <source>
        <strain evidence="10">P1A1 Lamole</strain>
        <strain evidence="12">p1A1 Lamole</strain>
    </source>
</reference>
<dbReference type="EnsemblFungi" id="MVLG_05930T0">
    <property type="protein sequence ID" value="MVLG_05930T0"/>
    <property type="gene ID" value="MVLG_05930"/>
</dbReference>
<reference evidence="12" key="1">
    <citation type="submission" date="2010-11" db="EMBL/GenBank/DDBJ databases">
        <title>The genome sequence of Microbotryum violaceum strain p1A1 Lamole.</title>
        <authorList>
            <person name="Cuomo C."/>
            <person name="Perlin M."/>
            <person name="Young S.K."/>
            <person name="Zeng Q."/>
            <person name="Gargeya S."/>
            <person name="Alvarado L."/>
            <person name="Berlin A."/>
            <person name="Chapman S.B."/>
            <person name="Chen Z."/>
            <person name="Freedman E."/>
            <person name="Gellesch M."/>
            <person name="Goldberg J."/>
            <person name="Griggs A."/>
            <person name="Gujja S."/>
            <person name="Heilman E."/>
            <person name="Heiman D."/>
            <person name="Howarth C."/>
            <person name="Mehta T."/>
            <person name="Neiman D."/>
            <person name="Pearson M."/>
            <person name="Roberts A."/>
            <person name="Saif S."/>
            <person name="Shea T."/>
            <person name="Shenoy N."/>
            <person name="Sisk P."/>
            <person name="Stolte C."/>
            <person name="Sykes S."/>
            <person name="White J."/>
            <person name="Yandava C."/>
            <person name="Haas B."/>
            <person name="Nusbaum C."/>
            <person name="Birren B."/>
        </authorList>
    </citation>
    <scope>NUCLEOTIDE SEQUENCE [LARGE SCALE GENOMIC DNA]</scope>
    <source>
        <strain evidence="12">p1A1 Lamole</strain>
    </source>
</reference>
<dbReference type="EMBL" id="AEIJ01000650">
    <property type="status" value="NOT_ANNOTATED_CDS"/>
    <property type="molecule type" value="Genomic_DNA"/>
</dbReference>
<evidence type="ECO:0000256" key="5">
    <source>
        <dbReference type="ARBA" id="ARBA00022827"/>
    </source>
</evidence>
<evidence type="ECO:0000256" key="8">
    <source>
        <dbReference type="SAM" id="MobiDB-lite"/>
    </source>
</evidence>
<evidence type="ECO:0000256" key="2">
    <source>
        <dbReference type="ARBA" id="ARBA00009967"/>
    </source>
</evidence>
<keyword evidence="4" id="KW-0732">Signal</keyword>
<evidence type="ECO:0000259" key="9">
    <source>
        <dbReference type="Pfam" id="PF07156"/>
    </source>
</evidence>
<dbReference type="SUPFAM" id="SSF51905">
    <property type="entry name" value="FAD/NAD(P)-binding domain"/>
    <property type="match status" value="1"/>
</dbReference>
<keyword evidence="6" id="KW-0560">Oxidoreductase</keyword>
<protein>
    <recommendedName>
        <fullName evidence="9">Prenylcysteine lyase domain-containing protein</fullName>
    </recommendedName>
</protein>
<dbReference type="AlphaFoldDB" id="U5HFQ4"/>
<comment type="similarity">
    <text evidence="2">Belongs to the prenylcysteine oxidase family.</text>
</comment>
<evidence type="ECO:0000256" key="4">
    <source>
        <dbReference type="ARBA" id="ARBA00022729"/>
    </source>
</evidence>